<evidence type="ECO:0000313" key="3">
    <source>
        <dbReference type="EMBL" id="ABG97305.1"/>
    </source>
</evidence>
<dbReference type="Proteomes" id="UP000008710">
    <property type="component" value="Chromosome"/>
</dbReference>
<dbReference type="KEGG" id="rha:RHA1_ro05525"/>
<feature type="region of interest" description="Disordered" evidence="1">
    <location>
        <begin position="149"/>
        <end position="172"/>
    </location>
</feature>
<sequence length="172" mass="18640">MLTMYAERSFHPHCVHHGCGLDNNHPRPEAPRRAAEPWVGRIPSLGCTTLGRHHDRLESVDSTPPAPTNHAKKGHMAELTRIPRQRRTASARRATVAPQREPRCVVERTSTFLAYGLLALFGGLGIFGTICSVDAIPDGARIAVVQPTPTQSHPLDLPHPAPDTPEPTPGGV</sequence>
<dbReference type="AlphaFoldDB" id="Q0S581"/>
<reference evidence="4" key="1">
    <citation type="journal article" date="2006" name="Proc. Natl. Acad. Sci. U.S.A.">
        <title>The complete genome of Rhodococcus sp. RHA1 provides insights into a catabolic powerhouse.</title>
        <authorList>
            <person name="McLeod M.P."/>
            <person name="Warren R.L."/>
            <person name="Hsiao W.W.L."/>
            <person name="Araki N."/>
            <person name="Myhre M."/>
            <person name="Fernandes C."/>
            <person name="Miyazawa D."/>
            <person name="Wong W."/>
            <person name="Lillquist A.L."/>
            <person name="Wang D."/>
            <person name="Dosanjh M."/>
            <person name="Hara H."/>
            <person name="Petrescu A."/>
            <person name="Morin R.D."/>
            <person name="Yang G."/>
            <person name="Stott J.M."/>
            <person name="Schein J.E."/>
            <person name="Shin H."/>
            <person name="Smailus D."/>
            <person name="Siddiqui A.S."/>
            <person name="Marra M.A."/>
            <person name="Jones S.J.M."/>
            <person name="Holt R."/>
            <person name="Brinkman F.S.L."/>
            <person name="Miyauchi K."/>
            <person name="Fukuda M."/>
            <person name="Davies J.E."/>
            <person name="Mohn W.W."/>
            <person name="Eltis L.D."/>
        </authorList>
    </citation>
    <scope>NUCLEOTIDE SEQUENCE [LARGE SCALE GENOMIC DNA]</scope>
    <source>
        <strain evidence="4">RHA1</strain>
    </source>
</reference>
<keyword evidence="2" id="KW-0472">Membrane</keyword>
<proteinExistence type="predicted"/>
<dbReference type="eggNOG" id="ENOG5031G0A">
    <property type="taxonomic scope" value="Bacteria"/>
</dbReference>
<name>Q0S581_RHOJR</name>
<accession>Q0S581</accession>
<evidence type="ECO:0000256" key="1">
    <source>
        <dbReference type="SAM" id="MobiDB-lite"/>
    </source>
</evidence>
<feature type="transmembrane region" description="Helical" evidence="2">
    <location>
        <begin position="112"/>
        <end position="133"/>
    </location>
</feature>
<dbReference type="HOGENOM" id="CLU_1554073_0_0_11"/>
<gene>
    <name evidence="3" type="ordered locus">RHA1_ro05525</name>
</gene>
<keyword evidence="2" id="KW-1133">Transmembrane helix</keyword>
<evidence type="ECO:0000313" key="4">
    <source>
        <dbReference type="Proteomes" id="UP000008710"/>
    </source>
</evidence>
<organism evidence="3 4">
    <name type="scientific">Rhodococcus jostii (strain RHA1)</name>
    <dbReference type="NCBI Taxonomy" id="101510"/>
    <lineage>
        <taxon>Bacteria</taxon>
        <taxon>Bacillati</taxon>
        <taxon>Actinomycetota</taxon>
        <taxon>Actinomycetes</taxon>
        <taxon>Mycobacteriales</taxon>
        <taxon>Nocardiaceae</taxon>
        <taxon>Rhodococcus</taxon>
    </lineage>
</organism>
<evidence type="ECO:0000256" key="2">
    <source>
        <dbReference type="SAM" id="Phobius"/>
    </source>
</evidence>
<protein>
    <submittedName>
        <fullName evidence="3">Uncharacterized protein</fullName>
    </submittedName>
</protein>
<keyword evidence="2" id="KW-0812">Transmembrane</keyword>
<feature type="compositionally biased region" description="Pro residues" evidence="1">
    <location>
        <begin position="157"/>
        <end position="172"/>
    </location>
</feature>
<dbReference type="EMBL" id="CP000431">
    <property type="protein sequence ID" value="ABG97305.1"/>
    <property type="molecule type" value="Genomic_DNA"/>
</dbReference>